<feature type="transmembrane region" description="Helical" evidence="5">
    <location>
        <begin position="129"/>
        <end position="146"/>
    </location>
</feature>
<dbReference type="GO" id="GO:0007189">
    <property type="term" value="P:adenylate cyclase-activating G protein-coupled receptor signaling pathway"/>
    <property type="evidence" value="ECO:0007669"/>
    <property type="project" value="TreeGrafter"/>
</dbReference>
<dbReference type="PROSITE" id="PS50262">
    <property type="entry name" value="G_PROTEIN_RECEP_F1_2"/>
    <property type="match status" value="1"/>
</dbReference>
<feature type="transmembrane region" description="Helical" evidence="5">
    <location>
        <begin position="270"/>
        <end position="288"/>
    </location>
</feature>
<dbReference type="PANTHER" id="PTHR23112">
    <property type="entry name" value="G PROTEIN-COUPLED RECEPTOR 157-RELATED"/>
    <property type="match status" value="1"/>
</dbReference>
<protein>
    <recommendedName>
        <fullName evidence="6">G-protein coupled receptors family 1 profile domain-containing protein</fullName>
    </recommendedName>
</protein>
<evidence type="ECO:0000256" key="3">
    <source>
        <dbReference type="ARBA" id="ARBA00022989"/>
    </source>
</evidence>
<dbReference type="Gene3D" id="1.20.1070.10">
    <property type="entry name" value="Rhodopsin 7-helix transmembrane proteins"/>
    <property type="match status" value="1"/>
</dbReference>
<keyword evidence="2 5" id="KW-0812">Transmembrane</keyword>
<comment type="subcellular location">
    <subcellularLocation>
        <location evidence="1">Membrane</location>
        <topology evidence="1">Multi-pass membrane protein</topology>
    </subcellularLocation>
</comment>
<accession>A0AAD3HAF5</accession>
<reference evidence="7 8" key="1">
    <citation type="journal article" date="2021" name="Sci. Rep.">
        <title>The genome of the diatom Chaetoceros tenuissimus carries an ancient integrated fragment of an extant virus.</title>
        <authorList>
            <person name="Hongo Y."/>
            <person name="Kimura K."/>
            <person name="Takaki Y."/>
            <person name="Yoshida Y."/>
            <person name="Baba S."/>
            <person name="Kobayashi G."/>
            <person name="Nagasaki K."/>
            <person name="Hano T."/>
            <person name="Tomaru Y."/>
        </authorList>
    </citation>
    <scope>NUCLEOTIDE SEQUENCE [LARGE SCALE GENOMIC DNA]</scope>
    <source>
        <strain evidence="7 8">NIES-3715</strain>
    </source>
</reference>
<dbReference type="PANTHER" id="PTHR23112:SF0">
    <property type="entry name" value="TRANSMEMBRANE PROTEIN 116"/>
    <property type="match status" value="1"/>
</dbReference>
<organism evidence="7 8">
    <name type="scientific">Chaetoceros tenuissimus</name>
    <dbReference type="NCBI Taxonomy" id="426638"/>
    <lineage>
        <taxon>Eukaryota</taxon>
        <taxon>Sar</taxon>
        <taxon>Stramenopiles</taxon>
        <taxon>Ochrophyta</taxon>
        <taxon>Bacillariophyta</taxon>
        <taxon>Coscinodiscophyceae</taxon>
        <taxon>Chaetocerotophycidae</taxon>
        <taxon>Chaetocerotales</taxon>
        <taxon>Chaetocerotaceae</taxon>
        <taxon>Chaetoceros</taxon>
    </lineage>
</organism>
<keyword evidence="3 5" id="KW-1133">Transmembrane helix</keyword>
<comment type="caution">
    <text evidence="7">The sequence shown here is derived from an EMBL/GenBank/DDBJ whole genome shotgun (WGS) entry which is preliminary data.</text>
</comment>
<dbReference type="EMBL" id="BLLK01000051">
    <property type="protein sequence ID" value="GFH56330.1"/>
    <property type="molecule type" value="Genomic_DNA"/>
</dbReference>
<evidence type="ECO:0000256" key="2">
    <source>
        <dbReference type="ARBA" id="ARBA00022692"/>
    </source>
</evidence>
<evidence type="ECO:0000259" key="6">
    <source>
        <dbReference type="PROSITE" id="PS50262"/>
    </source>
</evidence>
<feature type="transmembrane region" description="Helical" evidence="5">
    <location>
        <begin position="45"/>
        <end position="66"/>
    </location>
</feature>
<evidence type="ECO:0000256" key="1">
    <source>
        <dbReference type="ARBA" id="ARBA00004141"/>
    </source>
</evidence>
<gene>
    <name evidence="7" type="ORF">CTEN210_12806</name>
</gene>
<dbReference type="GO" id="GO:0005886">
    <property type="term" value="C:plasma membrane"/>
    <property type="evidence" value="ECO:0007669"/>
    <property type="project" value="TreeGrafter"/>
</dbReference>
<evidence type="ECO:0000256" key="4">
    <source>
        <dbReference type="ARBA" id="ARBA00023136"/>
    </source>
</evidence>
<evidence type="ECO:0000313" key="7">
    <source>
        <dbReference type="EMBL" id="GFH56330.1"/>
    </source>
</evidence>
<proteinExistence type="predicted"/>
<keyword evidence="8" id="KW-1185">Reference proteome</keyword>
<evidence type="ECO:0000256" key="5">
    <source>
        <dbReference type="SAM" id="Phobius"/>
    </source>
</evidence>
<feature type="transmembrane region" description="Helical" evidence="5">
    <location>
        <begin position="239"/>
        <end position="258"/>
    </location>
</feature>
<feature type="transmembrane region" description="Helical" evidence="5">
    <location>
        <begin position="6"/>
        <end position="33"/>
    </location>
</feature>
<dbReference type="AlphaFoldDB" id="A0AAD3HAF5"/>
<dbReference type="InterPro" id="IPR017452">
    <property type="entry name" value="GPCR_Rhodpsn_7TM"/>
</dbReference>
<dbReference type="Proteomes" id="UP001054902">
    <property type="component" value="Unassembled WGS sequence"/>
</dbReference>
<name>A0AAD3HAF5_9STRA</name>
<feature type="transmembrane region" description="Helical" evidence="5">
    <location>
        <begin position="189"/>
        <end position="213"/>
    </location>
</feature>
<dbReference type="GO" id="GO:0004930">
    <property type="term" value="F:G protein-coupled receptor activity"/>
    <property type="evidence" value="ECO:0007669"/>
    <property type="project" value="TreeGrafter"/>
</dbReference>
<keyword evidence="4 5" id="KW-0472">Membrane</keyword>
<feature type="transmembrane region" description="Helical" evidence="5">
    <location>
        <begin position="86"/>
        <end position="109"/>
    </location>
</feature>
<sequence>MVPKHIIAAQIVRSFMASVSCFASSFLCFTIWCARNRLSSPYSRIIFGLSIADIFMSVGLLLGQVLSPADTPDAIFSKGTIASCEAIGYIMLIGFFAYLLNTLCLTYYFLMRVKYKMTPQDFAKRQEKVICTFAWFYAICITSFALKRDEINGTQYGSVCSIATSPWECRTNEDIECIRGGGSRLTISISGITMLLSFLCQFTVLTSFTCHIYKAESELEYTRESQTSSLTKQAAQQSILYIVSFMIVYSGPVIAVFLRFSGNENPPGNFWIIAIFQSIGGFLNMLIYTRPKVIALKKTEPQIPTFICFLCVVLAGGEVPCLAEIMRPASSVRESNIDHWARVLGWDITSNNLDEELESRMRGVVVRNQEEEEDKVDNISFEEDNINLSIDDTTRPL</sequence>
<dbReference type="SUPFAM" id="SSF81321">
    <property type="entry name" value="Family A G protein-coupled receptor-like"/>
    <property type="match status" value="1"/>
</dbReference>
<evidence type="ECO:0000313" key="8">
    <source>
        <dbReference type="Proteomes" id="UP001054902"/>
    </source>
</evidence>
<dbReference type="CDD" id="cd00637">
    <property type="entry name" value="7tm_classA_rhodopsin-like"/>
    <property type="match status" value="1"/>
</dbReference>
<feature type="domain" description="G-protein coupled receptors family 1 profile" evidence="6">
    <location>
        <begin position="24"/>
        <end position="288"/>
    </location>
</feature>